<keyword evidence="2" id="KW-1185">Reference proteome</keyword>
<comment type="caution">
    <text evidence="1">The sequence shown here is derived from an EMBL/GenBank/DDBJ whole genome shotgun (WGS) entry which is preliminary data.</text>
</comment>
<gene>
    <name evidence="1" type="ORF">HMPREF1316_0269</name>
</gene>
<name>U2TQN2_9ACTN</name>
<dbReference type="Proteomes" id="UP000016638">
    <property type="component" value="Unassembled WGS sequence"/>
</dbReference>
<dbReference type="EMBL" id="AWEZ01000043">
    <property type="protein sequence ID" value="ERL08735.1"/>
    <property type="molecule type" value="Genomic_DNA"/>
</dbReference>
<evidence type="ECO:0000313" key="1">
    <source>
        <dbReference type="EMBL" id="ERL08735.1"/>
    </source>
</evidence>
<accession>U2TQN2</accession>
<evidence type="ECO:0000313" key="2">
    <source>
        <dbReference type="Proteomes" id="UP000016638"/>
    </source>
</evidence>
<organism evidence="1 2">
    <name type="scientific">Olsenella profusa F0195</name>
    <dbReference type="NCBI Taxonomy" id="1125712"/>
    <lineage>
        <taxon>Bacteria</taxon>
        <taxon>Bacillati</taxon>
        <taxon>Actinomycetota</taxon>
        <taxon>Coriobacteriia</taxon>
        <taxon>Coriobacteriales</taxon>
        <taxon>Atopobiaceae</taxon>
        <taxon>Olsenella</taxon>
    </lineage>
</organism>
<dbReference type="STRING" id="1125712.HMPREF1316_0269"/>
<protein>
    <submittedName>
        <fullName evidence="1">Uncharacterized protein</fullName>
    </submittedName>
</protein>
<reference evidence="1 2" key="1">
    <citation type="submission" date="2013-08" db="EMBL/GenBank/DDBJ databases">
        <authorList>
            <person name="Durkin A.S."/>
            <person name="Haft D.R."/>
            <person name="McCorrison J."/>
            <person name="Torralba M."/>
            <person name="Gillis M."/>
            <person name="Haft D.H."/>
            <person name="Methe B."/>
            <person name="Sutton G."/>
            <person name="Nelson K.E."/>
        </authorList>
    </citation>
    <scope>NUCLEOTIDE SEQUENCE [LARGE SCALE GENOMIC DNA]</scope>
    <source>
        <strain evidence="1 2">F0195</strain>
    </source>
</reference>
<proteinExistence type="predicted"/>
<sequence length="51" mass="5527">MCAQGYAIATKKATGQAINTLVVADGWYDSVMYLSYVPSDYSTTYGAFVYA</sequence>
<dbReference type="AlphaFoldDB" id="U2TQN2"/>